<evidence type="ECO:0000313" key="2">
    <source>
        <dbReference type="Proteomes" id="UP000011134"/>
    </source>
</evidence>
<organism evidence="1 2">
    <name type="scientific">Photobacterium marinum</name>
    <dbReference type="NCBI Taxonomy" id="1056511"/>
    <lineage>
        <taxon>Bacteria</taxon>
        <taxon>Pseudomonadati</taxon>
        <taxon>Pseudomonadota</taxon>
        <taxon>Gammaproteobacteria</taxon>
        <taxon>Vibrionales</taxon>
        <taxon>Vibrionaceae</taxon>
        <taxon>Photobacterium</taxon>
    </lineage>
</organism>
<protein>
    <submittedName>
        <fullName evidence="1">Uncharacterized protein</fullName>
    </submittedName>
</protein>
<keyword evidence="2" id="KW-1185">Reference proteome</keyword>
<dbReference type="Proteomes" id="UP000011134">
    <property type="component" value="Unassembled WGS sequence"/>
</dbReference>
<sequence length="102" mass="11691">MTDTTEIITLKSDDFLLEIDEECVRLTSDSTTTEYKTAAFKAYRVQQWGGDIYYCLHDLSSDAIMIDKPLYDEIGKIGRIHDCDPDVHECVEGYKVNINSLF</sequence>
<gene>
    <name evidence="1" type="ORF">C942_02214</name>
</gene>
<dbReference type="PATRIC" id="fig|1056511.3.peg.3288"/>
<evidence type="ECO:0000313" key="1">
    <source>
        <dbReference type="EMBL" id="ELR64643.1"/>
    </source>
</evidence>
<dbReference type="AlphaFoldDB" id="L8J8W2"/>
<dbReference type="EMBL" id="AMZO01000023">
    <property type="protein sequence ID" value="ELR64643.1"/>
    <property type="molecule type" value="Genomic_DNA"/>
</dbReference>
<dbReference type="RefSeq" id="WP_007467545.1">
    <property type="nucleotide sequence ID" value="NZ_AMZO01000023.1"/>
</dbReference>
<name>L8J8W2_9GAMM</name>
<accession>L8J8W2</accession>
<proteinExistence type="predicted"/>
<reference evidence="1 2" key="1">
    <citation type="submission" date="2012-12" db="EMBL/GenBank/DDBJ databases">
        <title>Genome Assembly of Photobacterium sp. AK15.</title>
        <authorList>
            <person name="Khatri I."/>
            <person name="Vaidya B."/>
            <person name="Srinivas T.N.R."/>
            <person name="Subramanian S."/>
            <person name="Pinnaka A."/>
        </authorList>
    </citation>
    <scope>NUCLEOTIDE SEQUENCE [LARGE SCALE GENOMIC DNA]</scope>
    <source>
        <strain evidence="1 2">AK15</strain>
    </source>
</reference>
<comment type="caution">
    <text evidence="1">The sequence shown here is derived from an EMBL/GenBank/DDBJ whole genome shotgun (WGS) entry which is preliminary data.</text>
</comment>